<keyword evidence="2" id="KW-1185">Reference proteome</keyword>
<proteinExistence type="predicted"/>
<dbReference type="RefSeq" id="WP_243553769.1">
    <property type="nucleotide sequence ID" value="NZ_CP094528.1"/>
</dbReference>
<dbReference type="SUPFAM" id="SSF51735">
    <property type="entry name" value="NAD(P)-binding Rossmann-fold domains"/>
    <property type="match status" value="1"/>
</dbReference>
<sequence>MVVVSGGTDGMGRALALARLERGDTVVALGSNPTKGRQLLAAADDAERLAGITGSLLATIRGRS</sequence>
<name>A0ABY4BXD0_9MICO</name>
<organism evidence="1 2">
    <name type="scientific">Agromyces larvae</name>
    <dbReference type="NCBI Taxonomy" id="2929802"/>
    <lineage>
        <taxon>Bacteria</taxon>
        <taxon>Bacillati</taxon>
        <taxon>Actinomycetota</taxon>
        <taxon>Actinomycetes</taxon>
        <taxon>Micrococcales</taxon>
        <taxon>Microbacteriaceae</taxon>
        <taxon>Agromyces</taxon>
    </lineage>
</organism>
<protein>
    <recommendedName>
        <fullName evidence="3">SDR family NAD(P)-dependent oxidoreductase</fullName>
    </recommendedName>
</protein>
<dbReference type="InterPro" id="IPR036291">
    <property type="entry name" value="NAD(P)-bd_dom_sf"/>
</dbReference>
<dbReference type="EMBL" id="CP094528">
    <property type="protein sequence ID" value="UOE42842.1"/>
    <property type="molecule type" value="Genomic_DNA"/>
</dbReference>
<dbReference type="Proteomes" id="UP000832097">
    <property type="component" value="Chromosome"/>
</dbReference>
<gene>
    <name evidence="1" type="ORF">MTO99_11645</name>
</gene>
<reference evidence="1 2" key="1">
    <citation type="submission" date="2022-03" db="EMBL/GenBank/DDBJ databases">
        <title>Mucilaginibacter sp. isolated from the gut of Protaetia brevitarsis seulensis larvae.</title>
        <authorList>
            <person name="Won M."/>
            <person name="Kim S.-J."/>
            <person name="Kwon S.-W."/>
        </authorList>
    </citation>
    <scope>NUCLEOTIDE SEQUENCE [LARGE SCALE GENOMIC DNA]</scope>
    <source>
        <strain evidence="1 2">CFWR-12</strain>
    </source>
</reference>
<evidence type="ECO:0000313" key="1">
    <source>
        <dbReference type="EMBL" id="UOE42842.1"/>
    </source>
</evidence>
<dbReference type="Gene3D" id="3.40.50.720">
    <property type="entry name" value="NAD(P)-binding Rossmann-like Domain"/>
    <property type="match status" value="1"/>
</dbReference>
<evidence type="ECO:0000313" key="2">
    <source>
        <dbReference type="Proteomes" id="UP000832097"/>
    </source>
</evidence>
<accession>A0ABY4BXD0</accession>
<evidence type="ECO:0008006" key="3">
    <source>
        <dbReference type="Google" id="ProtNLM"/>
    </source>
</evidence>